<dbReference type="PANTHER" id="PTHR10890">
    <property type="entry name" value="CYSTEINYL-TRNA SYNTHETASE"/>
    <property type="match status" value="1"/>
</dbReference>
<dbReference type="Proteomes" id="UP000008743">
    <property type="component" value="Unassembled WGS sequence"/>
</dbReference>
<dbReference type="OrthoDB" id="438179at2759"/>
<evidence type="ECO:0000256" key="10">
    <source>
        <dbReference type="ARBA" id="ARBA00023146"/>
    </source>
</evidence>
<dbReference type="HAMAP" id="MF_00041">
    <property type="entry name" value="Cys_tRNA_synth"/>
    <property type="match status" value="1"/>
</dbReference>
<dbReference type="GO" id="GO:0006423">
    <property type="term" value="P:cysteinyl-tRNA aminoacylation"/>
    <property type="evidence" value="ECO:0007669"/>
    <property type="project" value="InterPro"/>
</dbReference>
<keyword evidence="5" id="KW-0479">Metal-binding</keyword>
<evidence type="ECO:0000313" key="15">
    <source>
        <dbReference type="Proteomes" id="UP000008743"/>
    </source>
</evidence>
<dbReference type="PRINTS" id="PR00983">
    <property type="entry name" value="TRNASYNTHCYS"/>
</dbReference>
<dbReference type="GO" id="GO:0005524">
    <property type="term" value="F:ATP binding"/>
    <property type="evidence" value="ECO:0007669"/>
    <property type="project" value="UniProtKB-KW"/>
</dbReference>
<sequence length="637" mass="69110">MITTDACANATLYYAQCVSVPNSQSVSVSLWFCPMLARFHATSRSAVALTANAAASTTTTTIAATNAAAGTSKLISSALPAQTPSQSQSIPTLRQAKAQSHLHSQYQARWIHSHSAPHHHPAAAAAAAAALRAYNALTRSVAPLLSPDSNSNSHTRNDLTPNTLSWYICGPTVYDEAHLGHASCYVRFDIIRRILTDRAGLRVFQLMGMTDIDDKIIAKAASTNRSHSEVARQFEESFVQDMAVLGVRPPDAISRVTESIPAIQQFITNIIERGFGYTASDGSVYFDTQAFGSRYGKLRPSATADKSSAEATEPADSNKRSPRDFALWKATKSASEPGYPSPFSQGLGRPGWHIECSAMCSAVFGQHLDIHSGGIDLLFPHHENEIAQCEAHHGVDQWAHHFWHTGHLLINKEKMSKSLNNFVTIKDFLRSYTSNQFRLFCLLTNYRQSVHFDDKTMQGAIALERKLAQFGAVLQTAGATGVAWDSPATRAWGTSEVALRDRILTFEATVDAALCNDFDTSTAMQAAMTLVHHTYLYLDAVQGQQPNKLLVGSVARGIDGLLVLFGCQSLLSSPTTAASGAEAAALASAFADFRAQVRKVAMANPKANKELFQLCDQARAETFPKLGFELQVCQRVA</sequence>
<reference evidence="15" key="1">
    <citation type="submission" date="2011-02" db="EMBL/GenBank/DDBJ databases">
        <title>The Genome Sequence of Capsaspora owczarzaki ATCC 30864.</title>
        <authorList>
            <person name="Russ C."/>
            <person name="Cuomo C."/>
            <person name="Burger G."/>
            <person name="Gray M.W."/>
            <person name="Holland P.W.H."/>
            <person name="King N."/>
            <person name="Lang F.B.F."/>
            <person name="Roger A.J."/>
            <person name="Ruiz-Trillo I."/>
            <person name="Young S.K."/>
            <person name="Zeng Q."/>
            <person name="Gargeya S."/>
            <person name="Alvarado L."/>
            <person name="Berlin A."/>
            <person name="Chapman S.B."/>
            <person name="Chen Z."/>
            <person name="Freedman E."/>
            <person name="Gellesch M."/>
            <person name="Goldberg J."/>
            <person name="Griggs A."/>
            <person name="Gujja S."/>
            <person name="Heilman E."/>
            <person name="Heiman D."/>
            <person name="Howarth C."/>
            <person name="Mehta T."/>
            <person name="Neiman D."/>
            <person name="Pearson M."/>
            <person name="Roberts A."/>
            <person name="Saif S."/>
            <person name="Shea T."/>
            <person name="Shenoy N."/>
            <person name="Sisk P."/>
            <person name="Stolte C."/>
            <person name="Sykes S."/>
            <person name="White J."/>
            <person name="Yandava C."/>
            <person name="Haas B."/>
            <person name="Nusbaum C."/>
            <person name="Birren B."/>
        </authorList>
    </citation>
    <scope>NUCLEOTIDE SEQUENCE</scope>
    <source>
        <strain evidence="15">ATCC 30864</strain>
    </source>
</reference>
<name>A0A0D2WWP8_CAPO3</name>
<keyword evidence="10" id="KW-0030">Aminoacyl-tRNA synthetase</keyword>
<dbReference type="PhylomeDB" id="A0A0D2WWP8"/>
<dbReference type="Gene3D" id="3.40.50.620">
    <property type="entry name" value="HUPs"/>
    <property type="match status" value="1"/>
</dbReference>
<dbReference type="Pfam" id="PF01406">
    <property type="entry name" value="tRNA-synt_1e"/>
    <property type="match status" value="1"/>
</dbReference>
<evidence type="ECO:0000256" key="2">
    <source>
        <dbReference type="ARBA" id="ARBA00005594"/>
    </source>
</evidence>
<dbReference type="InterPro" id="IPR015803">
    <property type="entry name" value="Cys-tRNA-ligase"/>
</dbReference>
<dbReference type="STRING" id="595528.A0A0D2WWP8"/>
<evidence type="ECO:0000256" key="6">
    <source>
        <dbReference type="ARBA" id="ARBA00022741"/>
    </source>
</evidence>
<comment type="similarity">
    <text evidence="2">Belongs to the class-I aminoacyl-tRNA synthetase family.</text>
</comment>
<keyword evidence="4 14" id="KW-0436">Ligase</keyword>
<evidence type="ECO:0000256" key="7">
    <source>
        <dbReference type="ARBA" id="ARBA00022833"/>
    </source>
</evidence>
<dbReference type="InParanoid" id="A0A0D2WWP8"/>
<dbReference type="CDD" id="cd00672">
    <property type="entry name" value="CysRS_core"/>
    <property type="match status" value="1"/>
</dbReference>
<dbReference type="SUPFAM" id="SSF47323">
    <property type="entry name" value="Anticodon-binding domain of a subclass of class I aminoacyl-tRNA synthetases"/>
    <property type="match status" value="1"/>
</dbReference>
<evidence type="ECO:0000259" key="13">
    <source>
        <dbReference type="Pfam" id="PF01406"/>
    </source>
</evidence>
<proteinExistence type="inferred from homology"/>
<protein>
    <recommendedName>
        <fullName evidence="3">cysteine--tRNA ligase</fullName>
        <ecNumber evidence="3">6.1.1.16</ecNumber>
    </recommendedName>
    <alternativeName>
        <fullName evidence="11">Cysteinyl-tRNA synthetase</fullName>
    </alternativeName>
</protein>
<dbReference type="GO" id="GO:0046872">
    <property type="term" value="F:metal ion binding"/>
    <property type="evidence" value="ECO:0007669"/>
    <property type="project" value="UniProtKB-KW"/>
</dbReference>
<evidence type="ECO:0000256" key="11">
    <source>
        <dbReference type="ARBA" id="ARBA00031499"/>
    </source>
</evidence>
<dbReference type="InterPro" id="IPR032678">
    <property type="entry name" value="tRNA-synt_1_cat_dom"/>
</dbReference>
<dbReference type="EMBL" id="KE346374">
    <property type="protein sequence ID" value="KJE97430.1"/>
    <property type="molecule type" value="Genomic_DNA"/>
</dbReference>
<dbReference type="InterPro" id="IPR024909">
    <property type="entry name" value="Cys-tRNA/MSH_ligase"/>
</dbReference>
<evidence type="ECO:0000256" key="9">
    <source>
        <dbReference type="ARBA" id="ARBA00022917"/>
    </source>
</evidence>
<evidence type="ECO:0000313" key="14">
    <source>
        <dbReference type="EMBL" id="KJE97430.1"/>
    </source>
</evidence>
<gene>
    <name evidence="14" type="ORF">CAOG_007290</name>
</gene>
<dbReference type="EC" id="6.1.1.16" evidence="3"/>
<evidence type="ECO:0000256" key="5">
    <source>
        <dbReference type="ARBA" id="ARBA00022723"/>
    </source>
</evidence>
<keyword evidence="7" id="KW-0862">Zinc</keyword>
<evidence type="ECO:0000256" key="3">
    <source>
        <dbReference type="ARBA" id="ARBA00012832"/>
    </source>
</evidence>
<feature type="region of interest" description="Disordered" evidence="12">
    <location>
        <begin position="299"/>
        <end position="323"/>
    </location>
</feature>
<feature type="domain" description="tRNA synthetases class I catalytic" evidence="13">
    <location>
        <begin position="159"/>
        <end position="460"/>
    </location>
</feature>
<dbReference type="GO" id="GO:0005737">
    <property type="term" value="C:cytoplasm"/>
    <property type="evidence" value="ECO:0007669"/>
    <property type="project" value="TreeGrafter"/>
</dbReference>
<keyword evidence="6" id="KW-0547">Nucleotide-binding</keyword>
<dbReference type="GO" id="GO:0004817">
    <property type="term" value="F:cysteine-tRNA ligase activity"/>
    <property type="evidence" value="ECO:0007669"/>
    <property type="project" value="UniProtKB-EC"/>
</dbReference>
<keyword evidence="8" id="KW-0067">ATP-binding</keyword>
<evidence type="ECO:0000256" key="8">
    <source>
        <dbReference type="ARBA" id="ARBA00022840"/>
    </source>
</evidence>
<evidence type="ECO:0000256" key="12">
    <source>
        <dbReference type="SAM" id="MobiDB-lite"/>
    </source>
</evidence>
<dbReference type="SUPFAM" id="SSF52374">
    <property type="entry name" value="Nucleotidylyl transferase"/>
    <property type="match status" value="1"/>
</dbReference>
<dbReference type="FunFam" id="3.40.50.620:FF:000027">
    <property type="entry name" value="Cysteine--tRNA ligase, cytoplasmic"/>
    <property type="match status" value="1"/>
</dbReference>
<evidence type="ECO:0000256" key="4">
    <source>
        <dbReference type="ARBA" id="ARBA00022598"/>
    </source>
</evidence>
<dbReference type="NCBIfam" id="TIGR00435">
    <property type="entry name" value="cysS"/>
    <property type="match status" value="1"/>
</dbReference>
<comment type="cofactor">
    <cofactor evidence="1">
        <name>Zn(2+)</name>
        <dbReference type="ChEBI" id="CHEBI:29105"/>
    </cofactor>
</comment>
<keyword evidence="9" id="KW-0648">Protein biosynthesis</keyword>
<dbReference type="InterPro" id="IPR009080">
    <property type="entry name" value="tRNAsynth_Ia_anticodon-bd"/>
</dbReference>
<dbReference type="PANTHER" id="PTHR10890:SF27">
    <property type="entry name" value="CYSTEINE--TRNA LIGASE, MITOCHONDRIAL-RELATED"/>
    <property type="match status" value="1"/>
</dbReference>
<accession>A0A0D2WWP8</accession>
<evidence type="ECO:0000256" key="1">
    <source>
        <dbReference type="ARBA" id="ARBA00001947"/>
    </source>
</evidence>
<dbReference type="AlphaFoldDB" id="A0A0D2WWP8"/>
<organism evidence="14 15">
    <name type="scientific">Capsaspora owczarzaki (strain ATCC 30864)</name>
    <dbReference type="NCBI Taxonomy" id="595528"/>
    <lineage>
        <taxon>Eukaryota</taxon>
        <taxon>Filasterea</taxon>
        <taxon>Capsaspora</taxon>
    </lineage>
</organism>
<keyword evidence="15" id="KW-1185">Reference proteome</keyword>
<dbReference type="InterPro" id="IPR014729">
    <property type="entry name" value="Rossmann-like_a/b/a_fold"/>
</dbReference>